<evidence type="ECO:0000313" key="3">
    <source>
        <dbReference type="EMBL" id="GBN83959.1"/>
    </source>
</evidence>
<evidence type="ECO:0000256" key="1">
    <source>
        <dbReference type="SAM" id="MobiDB-lite"/>
    </source>
</evidence>
<dbReference type="Gene3D" id="3.30.70.270">
    <property type="match status" value="1"/>
</dbReference>
<dbReference type="Pfam" id="PF05380">
    <property type="entry name" value="Peptidase_A17"/>
    <property type="match status" value="1"/>
</dbReference>
<dbReference type="InterPro" id="IPR043502">
    <property type="entry name" value="DNA/RNA_pol_sf"/>
</dbReference>
<protein>
    <recommendedName>
        <fullName evidence="2">Reverse transcriptase domain-containing protein</fullName>
    </recommendedName>
</protein>
<reference evidence="3 4" key="1">
    <citation type="journal article" date="2019" name="Sci. Rep.">
        <title>Orb-weaving spider Araneus ventricosus genome elucidates the spidroin gene catalogue.</title>
        <authorList>
            <person name="Kono N."/>
            <person name="Nakamura H."/>
            <person name="Ohtoshi R."/>
            <person name="Moran D.A.P."/>
            <person name="Shinohara A."/>
            <person name="Yoshida Y."/>
            <person name="Fujiwara M."/>
            <person name="Mori M."/>
            <person name="Tomita M."/>
            <person name="Arakawa K."/>
        </authorList>
    </citation>
    <scope>NUCLEOTIDE SEQUENCE [LARGE SCALE GENOMIC DNA]</scope>
</reference>
<accession>A0A4Y2S9H7</accession>
<feature type="compositionally biased region" description="Basic residues" evidence="1">
    <location>
        <begin position="327"/>
        <end position="338"/>
    </location>
</feature>
<dbReference type="InterPro" id="IPR005312">
    <property type="entry name" value="DUF1759"/>
</dbReference>
<proteinExistence type="predicted"/>
<dbReference type="OrthoDB" id="6436262at2759"/>
<evidence type="ECO:0000313" key="4">
    <source>
        <dbReference type="Proteomes" id="UP000499080"/>
    </source>
</evidence>
<dbReference type="InterPro" id="IPR043128">
    <property type="entry name" value="Rev_trsase/Diguanyl_cyclase"/>
</dbReference>
<name>A0A4Y2S9H7_ARAVE</name>
<dbReference type="InterPro" id="IPR008042">
    <property type="entry name" value="Retrotrans_Pao"/>
</dbReference>
<feature type="domain" description="Reverse transcriptase" evidence="2">
    <location>
        <begin position="723"/>
        <end position="839"/>
    </location>
</feature>
<sequence>MDVESIKKLRTPTRSNFTRALNKAADILDKKIEDTDVLAAQIVLLEQKFKELNDLDTKILAILQNDTTCTQENFDLEYEAITAYEDRFLETKTKLQRRLNTLEKPKQEVTVIKEASDNCNRKFKLPELELKQFNGNIKEWLQWWGQYKKIHEDSDIVDDDKFQYLIQSTLKGSPARQLVESFPPSGKNYEEAVKCLQQRFGRDDLLIEVYIRDLLSVVINNANPQGQKYSVVKLYDTLEGQLRSLKSLGVAKDNFSAILLYPLVESCLPSDLLKVFERTQSELITTETTGSDRLTHLLSFLKKEIESEQKLIIARSSFELDNNNKKPITHHSREKRNRPSANDLFNGSNRNTLPIDSKNSECAFCDKSHTSQNCWFAKSLTYEKKKEILLNRGICFRCLNSKPRHIARFCKQQVNCSKCNGQHLSIMCKMNDKYQTNKNNEKSSEEKIVTESSLTNKTSIRQVYLQTLVVKIRGNSRTRFIRVLFDTGSQRSYISKYAAESMKYEVISEESVLHSLFGGVEKAESHKKYLVHLSWTLIGKTNEIEKRDSTNTVLSCHVNDAIISDLWRLDSLGICDPSEKKTREELEQSAKEHFFRTVTRNQEGRYQVRLPWVEGHPPLTNCKDISEKRLVNCIKSLKKSGKIEEYETVFKDWLDQGIIEEVDSSEPEHYLPHRPAFKENSTTKVRPVFDGSARDKNSPSINDCLEKGPNLVELIPSVLNRFRIGKYGVIADIEKAFLQIELHEHDRPYLKFLWWQDGQKEQLRIFQHRRVVFGITSSPFLLEATLEFHLNNAPPDYKETAQKLLKSFYVDNCVHSVDNEEELMKFIHESQEILSPARFNLRGWEYIPFEENESDLTETKTVPVLGLKWEIENDTLSIDLRDLDPKSNQPVTKRIILSTVHKIFDPIGFTCPATLMPKLLLQECWKLKLSWDTDLPSWMAKKFVKWKEQLKFLNDVSIPRCLDKNEGDRNITLHVFCDASEKAYAACIFLRSEGDDSTDCQLIQARARVAPLKSISISRLELLACNIGARLCQSVKESLGMEEVATRYWSDSSNALYWIKKNENWATFVFNRVKEIRHLSDPDDWNHISGQLNPADLPSRGCSFQNLAKSNWWLGPPWLKNPPEYWPKSNIFPDEEIVNAEKRKTVVSVTNTEKEDKIYDIFSSYPKLLMVVSWIYRFIDNCRVKKNFRKLGSITVEERN</sequence>
<dbReference type="Pfam" id="PF00078">
    <property type="entry name" value="RVT_1"/>
    <property type="match status" value="1"/>
</dbReference>
<comment type="caution">
    <text evidence="3">The sequence shown here is derived from an EMBL/GenBank/DDBJ whole genome shotgun (WGS) entry which is preliminary data.</text>
</comment>
<dbReference type="AlphaFoldDB" id="A0A4Y2S9H7"/>
<dbReference type="Gene3D" id="3.10.10.10">
    <property type="entry name" value="HIV Type 1 Reverse Transcriptase, subunit A, domain 1"/>
    <property type="match status" value="1"/>
</dbReference>
<dbReference type="GO" id="GO:0006508">
    <property type="term" value="P:proteolysis"/>
    <property type="evidence" value="ECO:0007669"/>
    <property type="project" value="InterPro"/>
</dbReference>
<dbReference type="InterPro" id="IPR001969">
    <property type="entry name" value="Aspartic_peptidase_AS"/>
</dbReference>
<evidence type="ECO:0000259" key="2">
    <source>
        <dbReference type="Pfam" id="PF00078"/>
    </source>
</evidence>
<organism evidence="3 4">
    <name type="scientific">Araneus ventricosus</name>
    <name type="common">Orbweaver spider</name>
    <name type="synonym">Epeira ventricosa</name>
    <dbReference type="NCBI Taxonomy" id="182803"/>
    <lineage>
        <taxon>Eukaryota</taxon>
        <taxon>Metazoa</taxon>
        <taxon>Ecdysozoa</taxon>
        <taxon>Arthropoda</taxon>
        <taxon>Chelicerata</taxon>
        <taxon>Arachnida</taxon>
        <taxon>Araneae</taxon>
        <taxon>Araneomorphae</taxon>
        <taxon>Entelegynae</taxon>
        <taxon>Araneoidea</taxon>
        <taxon>Araneidae</taxon>
        <taxon>Araneus</taxon>
    </lineage>
</organism>
<dbReference type="EMBL" id="BGPR01020159">
    <property type="protein sequence ID" value="GBN83959.1"/>
    <property type="molecule type" value="Genomic_DNA"/>
</dbReference>
<feature type="region of interest" description="Disordered" evidence="1">
    <location>
        <begin position="323"/>
        <end position="352"/>
    </location>
</feature>
<dbReference type="SUPFAM" id="SSF56672">
    <property type="entry name" value="DNA/RNA polymerases"/>
    <property type="match status" value="1"/>
</dbReference>
<dbReference type="InterPro" id="IPR000477">
    <property type="entry name" value="RT_dom"/>
</dbReference>
<dbReference type="PANTHER" id="PTHR47331">
    <property type="entry name" value="PHD-TYPE DOMAIN-CONTAINING PROTEIN"/>
    <property type="match status" value="1"/>
</dbReference>
<feature type="compositionally biased region" description="Polar residues" evidence="1">
    <location>
        <begin position="339"/>
        <end position="352"/>
    </location>
</feature>
<dbReference type="Pfam" id="PF03564">
    <property type="entry name" value="DUF1759"/>
    <property type="match status" value="1"/>
</dbReference>
<gene>
    <name evidence="3" type="ORF">AVEN_158700_1</name>
</gene>
<dbReference type="PROSITE" id="PS00141">
    <property type="entry name" value="ASP_PROTEASE"/>
    <property type="match status" value="1"/>
</dbReference>
<keyword evidence="4" id="KW-1185">Reference proteome</keyword>
<dbReference type="Proteomes" id="UP000499080">
    <property type="component" value="Unassembled WGS sequence"/>
</dbReference>
<dbReference type="GO" id="GO:0004190">
    <property type="term" value="F:aspartic-type endopeptidase activity"/>
    <property type="evidence" value="ECO:0007669"/>
    <property type="project" value="InterPro"/>
</dbReference>
<dbReference type="PANTHER" id="PTHR47331:SF1">
    <property type="entry name" value="GAG-LIKE PROTEIN"/>
    <property type="match status" value="1"/>
</dbReference>
<dbReference type="GO" id="GO:0071897">
    <property type="term" value="P:DNA biosynthetic process"/>
    <property type="evidence" value="ECO:0007669"/>
    <property type="project" value="UniProtKB-ARBA"/>
</dbReference>
<feature type="non-terminal residue" evidence="3">
    <location>
        <position position="1200"/>
    </location>
</feature>